<protein>
    <submittedName>
        <fullName evidence="2">tRNA1(Val) A37 N6-methylase TrmN6</fullName>
    </submittedName>
</protein>
<dbReference type="InterPro" id="IPR050210">
    <property type="entry name" value="tRNA_Adenine-N(6)_MTase"/>
</dbReference>
<dbReference type="PANTHER" id="PTHR47739">
    <property type="entry name" value="TRNA1(VAL) (ADENINE(37)-N6)-METHYLTRANSFERASE"/>
    <property type="match status" value="1"/>
</dbReference>
<dbReference type="EMBL" id="JAGGLM010000004">
    <property type="protein sequence ID" value="MBP2032294.1"/>
    <property type="molecule type" value="Genomic_DNA"/>
</dbReference>
<name>A0ABS4KQJ0_9CLOT</name>
<organism evidence="2 3">
    <name type="scientific">Clostridium algifaecis</name>
    <dbReference type="NCBI Taxonomy" id="1472040"/>
    <lineage>
        <taxon>Bacteria</taxon>
        <taxon>Bacillati</taxon>
        <taxon>Bacillota</taxon>
        <taxon>Clostridia</taxon>
        <taxon>Eubacteriales</taxon>
        <taxon>Clostridiaceae</taxon>
        <taxon>Clostridium</taxon>
    </lineage>
</organism>
<proteinExistence type="predicted"/>
<comment type="caution">
    <text evidence="2">The sequence shown here is derived from an EMBL/GenBank/DDBJ whole genome shotgun (WGS) entry which is preliminary data.</text>
</comment>
<dbReference type="Pfam" id="PF05175">
    <property type="entry name" value="MTS"/>
    <property type="match status" value="1"/>
</dbReference>
<dbReference type="CDD" id="cd02440">
    <property type="entry name" value="AdoMet_MTases"/>
    <property type="match status" value="1"/>
</dbReference>
<evidence type="ECO:0000313" key="2">
    <source>
        <dbReference type="EMBL" id="MBP2032294.1"/>
    </source>
</evidence>
<sequence length="255" mass="29344">MKLELVEDDETLDDLQLNGVYIIQKKKSFRFGVDAVLLANFAKVKPKMSVIDLCSGTGIIPFIIGAKTKASHITGIEIQEDMTDMAERSTVFNDMEQRLKFINRDLCDLKFLKSLPKVDVVTVNPPYKLKNSGIVNENDKNAIARHEICCTLEDVIKAAKVLLKDNGKLYMIHRPDRLVDIMCTMRKYSIEPKFIKMVHPYINKAPNMILIEGQNNGKQFLKWDKPLYIHDEYGGYTEEIDRIYGRDRRDNDGNR</sequence>
<gene>
    <name evidence="2" type="ORF">J2Z42_000959</name>
</gene>
<keyword evidence="3" id="KW-1185">Reference proteome</keyword>
<reference evidence="2 3" key="1">
    <citation type="submission" date="2021-03" db="EMBL/GenBank/DDBJ databases">
        <title>Genomic Encyclopedia of Type Strains, Phase IV (KMG-IV): sequencing the most valuable type-strain genomes for metagenomic binning, comparative biology and taxonomic classification.</title>
        <authorList>
            <person name="Goeker M."/>
        </authorList>
    </citation>
    <scope>NUCLEOTIDE SEQUENCE [LARGE SCALE GENOMIC DNA]</scope>
    <source>
        <strain evidence="2 3">DSM 28783</strain>
    </source>
</reference>
<dbReference type="Proteomes" id="UP001519307">
    <property type="component" value="Unassembled WGS sequence"/>
</dbReference>
<evidence type="ECO:0000259" key="1">
    <source>
        <dbReference type="Pfam" id="PF05175"/>
    </source>
</evidence>
<dbReference type="RefSeq" id="WP_209701334.1">
    <property type="nucleotide sequence ID" value="NZ_JAGGLM010000004.1"/>
</dbReference>
<dbReference type="PANTHER" id="PTHR47739:SF1">
    <property type="entry name" value="TRNA1(VAL) (ADENINE(37)-N6)-METHYLTRANSFERASE"/>
    <property type="match status" value="1"/>
</dbReference>
<accession>A0ABS4KQJ0</accession>
<dbReference type="InterPro" id="IPR007848">
    <property type="entry name" value="Small_mtfrase_dom"/>
</dbReference>
<dbReference type="InterPro" id="IPR029063">
    <property type="entry name" value="SAM-dependent_MTases_sf"/>
</dbReference>
<evidence type="ECO:0000313" key="3">
    <source>
        <dbReference type="Proteomes" id="UP001519307"/>
    </source>
</evidence>
<feature type="domain" description="Methyltransferase small" evidence="1">
    <location>
        <begin position="36"/>
        <end position="173"/>
    </location>
</feature>
<dbReference type="SUPFAM" id="SSF53335">
    <property type="entry name" value="S-adenosyl-L-methionine-dependent methyltransferases"/>
    <property type="match status" value="1"/>
</dbReference>
<dbReference type="Gene3D" id="3.40.50.150">
    <property type="entry name" value="Vaccinia Virus protein VP39"/>
    <property type="match status" value="1"/>
</dbReference>